<accession>A0AB34L4K9</accession>
<dbReference type="GeneID" id="96001777"/>
<evidence type="ECO:0000256" key="1">
    <source>
        <dbReference type="ARBA" id="ARBA00022676"/>
    </source>
</evidence>
<feature type="transmembrane region" description="Helical" evidence="3">
    <location>
        <begin position="958"/>
        <end position="981"/>
    </location>
</feature>
<dbReference type="Proteomes" id="UP000803884">
    <property type="component" value="Unassembled WGS sequence"/>
</dbReference>
<keyword evidence="1" id="KW-0808">Transferase</keyword>
<dbReference type="GO" id="GO:0016757">
    <property type="term" value="F:glycosyltransferase activity"/>
    <property type="evidence" value="ECO:0007669"/>
    <property type="project" value="UniProtKB-KW"/>
</dbReference>
<dbReference type="Pfam" id="PF00534">
    <property type="entry name" value="Glycos_transf_1"/>
    <property type="match status" value="1"/>
</dbReference>
<sequence>MAEAKYLGLSAVGWHVMIDNWWDFVLAGLALFGVVSGLIYAIVVLFLKIRQHRRTRNERSKPLPKATAQYFEELKANTQPFGPPHDSSKAPASFGVFLGNFSTPPTENQACLLKTWDLVVLDPLRPGVLEGISTSECTASQRVGRLDVNAVVAFDRSSGNHDDSRVLSILDSTIATKWRRPQDTQSPFTGVLLANWQSEITPVVLNELIKYLKSLNFDVWLEAAPPAYLTERECDEIDISLVRGIICRNGTIMYNGDRRNYFQMTDMRRTQRALAKHMSLGGKTLMMWETIDDQVELTHSVVQRSFNWCRFNTTVSWIGPETALKDADVAAARSIKGEPLGAMMWLKSNEIMAVHNTWRQNFQITQESSGHQEALESLEDFVPNLASRLAVKPSSDPFRDGSQIILNGDFDGALPAQSQKAPFSYSARGEDYTGLGCFQLGLDASMEDFTEFTEGQRRLKDLNLLDRIKPEKLREFAEKIRALYDKDRKSWEYSPYDSQAVRELVEQLSSATGTDDDMLKVYTGMHSGFHHGTHHQYWGLHDVDPVTGSTEIYISLKTTDRVGTLLHTFLSSRQYTRAQCLMAEISLAEQTESLHEKWQMPDRFVKDLEGLSSTELILLSQRLTFAKDEAVGNLRANVLALCENRLIDIPTIQQLRAQNTNLYLRDEISVEALIQARLAWYRDRGCQHPDEASAISVFRDVQSRLAGALIRAEAQHISQMETVLLEIIQPGKIDAAADILALSIFCAFRKLAIEEVYLEILDRNPLPNAQPDQAACFAEMFALGSQCETYFDMTSNVIGRILADKQQAYYMKHQPPHRDDKSTELPTAYASTLVDEDPSYGQAPLPWYYQVTFLGIFAVPALIDILLLTTIGRGLYLSTYMSDTEKTMATAGLMFGLLLTGAIGTWIGNGGSYYLHSMAFPVMNMFVITRFIAGTAVCLVVGIGGLIVIGIIKSFYGGFIFLFYFFTMSTYLTMLATLAIYQFPGFMFQSGRITTVACLPILAISPLATLWGGHDIIVYPIVLSAFLIALVLGSRGVFYRWGSWYLGVIVYSDTDIVNWYTEITPAEEIPKGVTDLGPTPLPRTKVFSEVQKELKRKPWQKPTSDKMIKELADSYEATCFLMDWYCKYSRTKMPYPYSPTWNLQCKTAIDTLKEMQKGLKLHNAFVHWRAGGPEVWCGVLYFVIALMDKWVALLSGGSLVGLSAADSDVFRLAVGFGLAYYLVAAVCLDAVATPLWAKANKKTSQPISSLAYLKQVAINDARARRKLYWTNWARFFFSHVWGLAIAASLMWTFENSRPATIMFMSYVGAYTGLLCYQYNRIYTGALAMGDLMISAITGILLGCLMQRFMPQFMYSSVVALATATWMSAILSIRTAQVGWPSFKKEKAVTKPTTGRFYYSALGPDTGFSQRTLRETYEALSALEADYRFKIDPSTHPGVEVMQILRAQSSAQLPEVVQTAFPSAISLVAEAASLWQSGNITIDLVPARHFLQQEQKLRAVSRLSDGQLHILVLVGLDLTGGEWVADIRRNCKVIAESIVQAAAEARFAFSRDHSNLAELLAVEHLTDAAGESQLACPEGIKRQLEWSTAERTRIMKTGEQEVLRYLILGMDCDTEWDLLPETIRSALLKRCLGEQCDVTNAQGDWMRAKFCKNAGVDLETHFARCNLGASLATIITDYAKAVDADYHYQDRSEPTDAEYQKFIGAVVNESGPTADSSLWEKLVWPILTVVHAIRVTIKFFVVSIVADPEFQRELDYVINDKSFLIRWPARLVLNAIWIYCKALQTFLLPLFMFYKREKVQTLRSNMKGIRTSIKRKRVTIEGLRGSSTGFLKRLTDGTVEFHHYSGRHENQPEGLGQLIAINTYSDKMLLKRREEYAKQDVSNIYVYEYQDGASNGTSLPVARECIRGDRAGHSIHYDDRGYVTNGSYMKDGNQVDFSYQYRKNARFDDELLRAEYKLAHITMSVSWCVQPPKRAEKLDKWIPNPKVIEATFTQGELSYYSKWDYEHRSHPIIDTMLNGKPSETPDMITYDWFGVLSKPTNCSFIADNPLFSFSSPSTNIVSRALGMNTKVYPVSTALARTHLWQTWKGGKDIDAATVRYLDEMSLRADAVLRPYWAGRDLGQLKAATEYLDSQVDAIMARTDMDPEISSWSAIAYKYSDLCTFGQGGDSRINTRTQASQMQDSDDILHVIAMDTGTWPIEGGGVSACRRDMVNDLKTIRWHVVAESANDYSVPKFQIERNVQSLSILPLWGLDYLTPIHGVFQDSLDAAVQRRSFATRDEDIKRNFFPILTSLVKCSRAIKFTHAHIEEATRALLDLNAYFENRHWTDVWMSPIVKEKWQELWLTEDMENTRPISQWLDAERPTLAHLDNALDMWHRYLFIFALPVPERLPDVFQASHHFAGASFGVLCKMKRNCTFHVWDHCISWREVTVFLSSAMSFDAPFVCTSLISLSRMTSTLILHYADVVLPCADFFNPGWEVEIGTQEGSLMHRNTYARKIDPVVNGITNMERYKPIETIKSKRPTVTMLSHVRFVKDIKNAILAADIIVNDWGFKDYQLDIYGDMEKAPAYSVECKEILASKGLRDHVALKGLGNPSKVLEEAWIFLNSSISEGLPLAMGEAALFGVPVVCTDVGASFRVVTDPVTWKKFSAVVAPNDSYSLAKAQVNVLGMLDEWAEYTDEPEYKPKLSLRPGKDEVAKIQQRMYDKAESRRKLGMMGRANVINSFSSERYLREHEQLLWIGKLQSPSYLTRSRRAVPIFSKWGTKRESDSPSLLARSGRSLSRPTSTRAPSAYSFKIEPKPMPKVGRVEALDMV</sequence>
<name>A0AB34L4K9_9PEZI</name>
<evidence type="ECO:0000256" key="2">
    <source>
        <dbReference type="SAM" id="MobiDB-lite"/>
    </source>
</evidence>
<feature type="transmembrane region" description="Helical" evidence="3">
    <location>
        <begin position="24"/>
        <end position="47"/>
    </location>
</feature>
<feature type="domain" description="Glycosyl transferase family 1" evidence="4">
    <location>
        <begin position="2509"/>
        <end position="2661"/>
    </location>
</feature>
<dbReference type="SUPFAM" id="SSF53756">
    <property type="entry name" value="UDP-Glycosyltransferase/glycogen phosphorylase"/>
    <property type="match status" value="1"/>
</dbReference>
<feature type="transmembrane region" description="Helical" evidence="3">
    <location>
        <begin position="1331"/>
        <end position="1348"/>
    </location>
</feature>
<keyword evidence="3" id="KW-0812">Transmembrane</keyword>
<gene>
    <name evidence="5" type="ORF">WHR41_00333</name>
</gene>
<feature type="transmembrane region" description="Helical" evidence="3">
    <location>
        <begin position="1175"/>
        <end position="1192"/>
    </location>
</feature>
<comment type="caution">
    <text evidence="5">The sequence shown here is derived from an EMBL/GenBank/DDBJ whole genome shotgun (WGS) entry which is preliminary data.</text>
</comment>
<feature type="compositionally biased region" description="Low complexity" evidence="2">
    <location>
        <begin position="2770"/>
        <end position="2783"/>
    </location>
</feature>
<proteinExistence type="predicted"/>
<feature type="transmembrane region" description="Helical" evidence="3">
    <location>
        <begin position="1299"/>
        <end position="1319"/>
    </location>
</feature>
<dbReference type="RefSeq" id="XP_069233966.1">
    <property type="nucleotide sequence ID" value="XM_069368939.1"/>
</dbReference>
<dbReference type="Gene3D" id="3.40.50.2000">
    <property type="entry name" value="Glycogen Phosphorylase B"/>
    <property type="match status" value="1"/>
</dbReference>
<feature type="transmembrane region" description="Helical" evidence="3">
    <location>
        <begin position="1272"/>
        <end position="1293"/>
    </location>
</feature>
<feature type="transmembrane region" description="Helical" evidence="3">
    <location>
        <begin position="1017"/>
        <end position="1038"/>
    </location>
</feature>
<feature type="region of interest" description="Disordered" evidence="2">
    <location>
        <begin position="2764"/>
        <end position="2789"/>
    </location>
</feature>
<keyword evidence="3" id="KW-0472">Membrane</keyword>
<protein>
    <recommendedName>
        <fullName evidence="4">Glycosyl transferase family 1 domain-containing protein</fullName>
    </recommendedName>
</protein>
<evidence type="ECO:0000313" key="5">
    <source>
        <dbReference type="EMBL" id="KAL1590861.1"/>
    </source>
</evidence>
<evidence type="ECO:0000259" key="4">
    <source>
        <dbReference type="Pfam" id="PF00534"/>
    </source>
</evidence>
<organism evidence="5 6">
    <name type="scientific">Cladosporium halotolerans</name>
    <dbReference type="NCBI Taxonomy" id="1052096"/>
    <lineage>
        <taxon>Eukaryota</taxon>
        <taxon>Fungi</taxon>
        <taxon>Dikarya</taxon>
        <taxon>Ascomycota</taxon>
        <taxon>Pezizomycotina</taxon>
        <taxon>Dothideomycetes</taxon>
        <taxon>Dothideomycetidae</taxon>
        <taxon>Cladosporiales</taxon>
        <taxon>Cladosporiaceae</taxon>
        <taxon>Cladosporium</taxon>
    </lineage>
</organism>
<feature type="transmembrane region" description="Helical" evidence="3">
    <location>
        <begin position="847"/>
        <end position="871"/>
    </location>
</feature>
<feature type="transmembrane region" description="Helical" evidence="3">
    <location>
        <begin position="927"/>
        <end position="952"/>
    </location>
</feature>
<dbReference type="InterPro" id="IPR001296">
    <property type="entry name" value="Glyco_trans_1"/>
</dbReference>
<dbReference type="EMBL" id="JAAQHG020000001">
    <property type="protein sequence ID" value="KAL1590861.1"/>
    <property type="molecule type" value="Genomic_DNA"/>
</dbReference>
<dbReference type="PANTHER" id="PTHR12526">
    <property type="entry name" value="GLYCOSYLTRANSFERASE"/>
    <property type="match status" value="1"/>
</dbReference>
<evidence type="ECO:0000313" key="6">
    <source>
        <dbReference type="Proteomes" id="UP000803884"/>
    </source>
</evidence>
<reference evidence="5 6" key="1">
    <citation type="journal article" date="2020" name="Microbiol. Resour. Announc.">
        <title>Draft Genome Sequence of a Cladosporium Species Isolated from the Mesophotic Ascidian Didemnum maculosum.</title>
        <authorList>
            <person name="Gioti A."/>
            <person name="Siaperas R."/>
            <person name="Nikolaivits E."/>
            <person name="Le Goff G."/>
            <person name="Ouazzani J."/>
            <person name="Kotoulas G."/>
            <person name="Topakas E."/>
        </authorList>
    </citation>
    <scope>NUCLEOTIDE SEQUENCE [LARGE SCALE GENOMIC DNA]</scope>
    <source>
        <strain evidence="5 6">TM138-S3</strain>
    </source>
</reference>
<feature type="transmembrane region" description="Helical" evidence="3">
    <location>
        <begin position="891"/>
        <end position="915"/>
    </location>
</feature>
<feature type="transmembrane region" description="Helical" evidence="3">
    <location>
        <begin position="1212"/>
        <end position="1237"/>
    </location>
</feature>
<evidence type="ECO:0000256" key="3">
    <source>
        <dbReference type="SAM" id="Phobius"/>
    </source>
</evidence>
<keyword evidence="3" id="KW-1133">Transmembrane helix</keyword>
<dbReference type="PANTHER" id="PTHR12526:SF604">
    <property type="entry name" value="TRANSFERASE, PUTATIVE (AFU_ORTHOLOGUE AFUA_4G14070)-RELATED"/>
    <property type="match status" value="1"/>
</dbReference>
<keyword evidence="1" id="KW-0328">Glycosyltransferase</keyword>
<keyword evidence="6" id="KW-1185">Reference proteome</keyword>